<dbReference type="InterPro" id="IPR048020">
    <property type="entry name" value="Transpos_IS3"/>
</dbReference>
<gene>
    <name evidence="2" type="ORF">J122_4040</name>
</gene>
<dbReference type="PANTHER" id="PTHR46889">
    <property type="entry name" value="TRANSPOSASE INSF FOR INSERTION SEQUENCE IS3B-RELATED"/>
    <property type="match status" value="1"/>
</dbReference>
<dbReference type="PROSITE" id="PS50994">
    <property type="entry name" value="INTEGRASE"/>
    <property type="match status" value="1"/>
</dbReference>
<keyword evidence="3" id="KW-1185">Reference proteome</keyword>
<dbReference type="GO" id="GO:0015074">
    <property type="term" value="P:DNA integration"/>
    <property type="evidence" value="ECO:0007669"/>
    <property type="project" value="InterPro"/>
</dbReference>
<evidence type="ECO:0000259" key="1">
    <source>
        <dbReference type="PROSITE" id="PS50994"/>
    </source>
</evidence>
<name>A0A137S1M4_9GAMM</name>
<protein>
    <submittedName>
        <fullName evidence="2">Mobile element protein</fullName>
    </submittedName>
</protein>
<dbReference type="Pfam" id="PF00665">
    <property type="entry name" value="rve"/>
    <property type="match status" value="1"/>
</dbReference>
<dbReference type="Pfam" id="PF13333">
    <property type="entry name" value="rve_2"/>
    <property type="match status" value="1"/>
</dbReference>
<dbReference type="InterPro" id="IPR050900">
    <property type="entry name" value="Transposase_IS3/IS150/IS904"/>
</dbReference>
<dbReference type="InterPro" id="IPR025948">
    <property type="entry name" value="HTH-like_dom"/>
</dbReference>
<dbReference type="SUPFAM" id="SSF53098">
    <property type="entry name" value="Ribonuclease H-like"/>
    <property type="match status" value="1"/>
</dbReference>
<dbReference type="Pfam" id="PF13276">
    <property type="entry name" value="HTH_21"/>
    <property type="match status" value="1"/>
</dbReference>
<feature type="domain" description="Integrase catalytic" evidence="1">
    <location>
        <begin position="98"/>
        <end position="263"/>
    </location>
</feature>
<organism evidence="2 3">
    <name type="scientific">Marinobacter excellens LAMA 842</name>
    <dbReference type="NCBI Taxonomy" id="1306954"/>
    <lineage>
        <taxon>Bacteria</taxon>
        <taxon>Pseudomonadati</taxon>
        <taxon>Pseudomonadota</taxon>
        <taxon>Gammaproteobacteria</taxon>
        <taxon>Pseudomonadales</taxon>
        <taxon>Marinobacteraceae</taxon>
        <taxon>Marinobacter</taxon>
    </lineage>
</organism>
<dbReference type="InterPro" id="IPR036397">
    <property type="entry name" value="RNaseH_sf"/>
</dbReference>
<dbReference type="EMBL" id="LOCO01000039">
    <property type="protein sequence ID" value="KXO06346.1"/>
    <property type="molecule type" value="Genomic_DNA"/>
</dbReference>
<evidence type="ECO:0000313" key="3">
    <source>
        <dbReference type="Proteomes" id="UP000070282"/>
    </source>
</evidence>
<dbReference type="AlphaFoldDB" id="A0A137S1M4"/>
<dbReference type="NCBIfam" id="NF033516">
    <property type="entry name" value="transpos_IS3"/>
    <property type="match status" value="1"/>
</dbReference>
<dbReference type="InterPro" id="IPR001584">
    <property type="entry name" value="Integrase_cat-core"/>
</dbReference>
<dbReference type="Gene3D" id="3.30.420.10">
    <property type="entry name" value="Ribonuclease H-like superfamily/Ribonuclease H"/>
    <property type="match status" value="1"/>
</dbReference>
<dbReference type="PATRIC" id="fig|1306954.6.peg.2875"/>
<dbReference type="PANTHER" id="PTHR46889:SF4">
    <property type="entry name" value="TRANSPOSASE INSO FOR INSERTION SEQUENCE ELEMENT IS911B-RELATED"/>
    <property type="match status" value="1"/>
</dbReference>
<dbReference type="Proteomes" id="UP000070282">
    <property type="component" value="Unassembled WGS sequence"/>
</dbReference>
<dbReference type="InterPro" id="IPR012337">
    <property type="entry name" value="RNaseH-like_sf"/>
</dbReference>
<evidence type="ECO:0000313" key="2">
    <source>
        <dbReference type="EMBL" id="KXO06346.1"/>
    </source>
</evidence>
<accession>A0A137S1M4</accession>
<dbReference type="GO" id="GO:0003676">
    <property type="term" value="F:nucleic acid binding"/>
    <property type="evidence" value="ECO:0007669"/>
    <property type="project" value="InterPro"/>
</dbReference>
<reference evidence="3" key="1">
    <citation type="submission" date="2015-12" db="EMBL/GenBank/DDBJ databases">
        <authorList>
            <person name="Lima A."/>
            <person name="Farahani Zayas N."/>
            <person name="Castro Da Silva M.A."/>
            <person name="Cabral A."/>
            <person name="Pessatti M.L."/>
        </authorList>
    </citation>
    <scope>NUCLEOTIDE SEQUENCE [LARGE SCALE GENOMIC DNA]</scope>
    <source>
        <strain evidence="3">LAMA 842</strain>
    </source>
</reference>
<sequence>MKVSRSGYYAWANRKPGLRATENAELLLKIRRVYDSSKGRYGSPRVYQALRREGEQVGENRVARLMQEWGMKARVMRVYRRMSKRRDELKALPNHRLSVEKPVAVNQQWSSDVTYIKLGRKYVFLAVVLDLFSRRIISWRLDESLNAALAKGALREAFAARRPEAGLLFHTDRGTEYRAQKTQAFLNQNSVRHSMNRPGQCTDNAEVESFFKTLKGELLHATSFVTMRQLRKHIKDYIEGFYNSHRLHSGLGYRTPIEFEGIN</sequence>
<proteinExistence type="predicted"/>
<comment type="caution">
    <text evidence="2">The sequence shown here is derived from an EMBL/GenBank/DDBJ whole genome shotgun (WGS) entry which is preliminary data.</text>
</comment>